<dbReference type="AlphaFoldDB" id="A0A3A3GJU6"/>
<dbReference type="OrthoDB" id="2627921at2"/>
<accession>A0A3A3GJU6</accession>
<protein>
    <submittedName>
        <fullName evidence="1">DUF4339 domain-containing protein</fullName>
    </submittedName>
</protein>
<proteinExistence type="predicted"/>
<evidence type="ECO:0000313" key="1">
    <source>
        <dbReference type="EMBL" id="RJG25133.1"/>
    </source>
</evidence>
<dbReference type="EMBL" id="QYZD01000004">
    <property type="protein sequence ID" value="RJG25133.1"/>
    <property type="molecule type" value="Genomic_DNA"/>
</dbReference>
<dbReference type="Proteomes" id="UP000266177">
    <property type="component" value="Unassembled WGS sequence"/>
</dbReference>
<name>A0A3A3GJU6_PANTH</name>
<reference evidence="1 2" key="1">
    <citation type="submission" date="2018-09" db="EMBL/GenBank/DDBJ databases">
        <title>Paenibacillus SK2017-BO5.</title>
        <authorList>
            <person name="Piskunova J.V."/>
            <person name="Dubiley S.A."/>
            <person name="Severinov K.V."/>
        </authorList>
    </citation>
    <scope>NUCLEOTIDE SEQUENCE [LARGE SCALE GENOMIC DNA]</scope>
    <source>
        <strain evidence="1 2">BO5</strain>
    </source>
</reference>
<dbReference type="RefSeq" id="WP_147385159.1">
    <property type="nucleotide sequence ID" value="NZ_QYZD01000004.1"/>
</dbReference>
<comment type="caution">
    <text evidence="1">The sequence shown here is derived from an EMBL/GenBank/DDBJ whole genome shotgun (WGS) entry which is preliminary data.</text>
</comment>
<gene>
    <name evidence="1" type="ORF">DQX05_06565</name>
</gene>
<sequence>MEHSTAFIQALREACSPYNGDKCYPEEIPAHILTRVRQKFDVPVDERLIAFYDFTIFGYGKDGIAIGVGGFYCKEVWTKTFIPWIKVAKLKTIEIQKKNLVLDSFLQLGLSSSPMPGEQLAALVTRLRDTALEFASQEASGPEKERSDAQDKETLHEALLRVCQTYHRNKVYLHPIPDDLLSPVRIRCNIPRDETVLAFFDFTIFSKGKGGIAFTEEGIYWRVITINFLSWRQFTPPARVPSDDTTLHLAGNEINLLGSPLKHAEWIDLLIDIGELPQLAAVRQDAGTLHSTGSGDGPEEAISLRQAILRVLQPYGGAVIYKKALPEKMNERVMKNYPLPADWAVWAYFDFALISKGKNGVVFTDQGFYWKGLSEGCVFIPWHRLRQVKLDFLPKKENLVLDGEETYSVSGSSIDGAEWLDMLNKIKALPQLAGLDAPIAAVYPSDTYPLLDVEFIAAVCRAHSFFDKLNDYDMDGEKEQLIREHFRIPGTEPLLAFRKTEPGTPWKYGLTITGRAICICNDTLYCKRARAALPLARLPELQFTVRNKSIYVGEEEIFRRGDAASLLAMLSDLQVYAASLTAADNPVRYPYDASYAPRWNLPVRNTEEERWIVAEGGMLRGVHSESELKWAADTGQLDPARTRCWKKGLPAWISVEAAGFV</sequence>
<evidence type="ECO:0000313" key="2">
    <source>
        <dbReference type="Proteomes" id="UP000266177"/>
    </source>
</evidence>
<organism evidence="1 2">
    <name type="scientific">Paenibacillus thiaminolyticus</name>
    <name type="common">Bacillus thiaminolyticus</name>
    <dbReference type="NCBI Taxonomy" id="49283"/>
    <lineage>
        <taxon>Bacteria</taxon>
        <taxon>Bacillati</taxon>
        <taxon>Bacillota</taxon>
        <taxon>Bacilli</taxon>
        <taxon>Bacillales</taxon>
        <taxon>Paenibacillaceae</taxon>
        <taxon>Paenibacillus</taxon>
    </lineage>
</organism>